<dbReference type="AlphaFoldDB" id="A0A8T0YHR5"/>
<dbReference type="EMBL" id="RCMG01001095">
    <property type="protein sequence ID" value="KAG2836473.1"/>
    <property type="molecule type" value="Genomic_DNA"/>
</dbReference>
<protein>
    <submittedName>
        <fullName evidence="4">Uncharacterized protein</fullName>
    </submittedName>
</protein>
<organism evidence="4 5">
    <name type="scientific">Phytophthora cactorum</name>
    <dbReference type="NCBI Taxonomy" id="29920"/>
    <lineage>
        <taxon>Eukaryota</taxon>
        <taxon>Sar</taxon>
        <taxon>Stramenopiles</taxon>
        <taxon>Oomycota</taxon>
        <taxon>Peronosporomycetes</taxon>
        <taxon>Peronosporales</taxon>
        <taxon>Peronosporaceae</taxon>
        <taxon>Phytophthora</taxon>
    </lineage>
</organism>
<feature type="chain" id="PRO_5035828262" evidence="3">
    <location>
        <begin position="19"/>
        <end position="189"/>
    </location>
</feature>
<feature type="transmembrane region" description="Helical" evidence="2">
    <location>
        <begin position="151"/>
        <end position="177"/>
    </location>
</feature>
<accession>A0A8T0YHR5</accession>
<dbReference type="VEuPathDB" id="FungiDB:PC110_g16894"/>
<keyword evidence="2" id="KW-0472">Membrane</keyword>
<evidence type="ECO:0000256" key="2">
    <source>
        <dbReference type="SAM" id="Phobius"/>
    </source>
</evidence>
<gene>
    <name evidence="4" type="ORF">PC113_g20023</name>
</gene>
<comment type="caution">
    <text evidence="4">The sequence shown here is derived from an EMBL/GenBank/DDBJ whole genome shotgun (WGS) entry which is preliminary data.</text>
</comment>
<keyword evidence="2" id="KW-1133">Transmembrane helix</keyword>
<proteinExistence type="predicted"/>
<reference evidence="4" key="1">
    <citation type="submission" date="2018-10" db="EMBL/GenBank/DDBJ databases">
        <title>Effector identification in a new, highly contiguous assembly of the strawberry crown rot pathogen Phytophthora cactorum.</title>
        <authorList>
            <person name="Armitage A.D."/>
            <person name="Nellist C.F."/>
            <person name="Bates H."/>
            <person name="Vickerstaff R.J."/>
            <person name="Harrison R.J."/>
        </authorList>
    </citation>
    <scope>NUCLEOTIDE SEQUENCE</scope>
    <source>
        <strain evidence="4">15-7</strain>
    </source>
</reference>
<evidence type="ECO:0000313" key="4">
    <source>
        <dbReference type="EMBL" id="KAG2836473.1"/>
    </source>
</evidence>
<name>A0A8T0YHR5_9STRA</name>
<dbReference type="Proteomes" id="UP000735874">
    <property type="component" value="Unassembled WGS sequence"/>
</dbReference>
<keyword evidence="3" id="KW-0732">Signal</keyword>
<evidence type="ECO:0000256" key="3">
    <source>
        <dbReference type="SAM" id="SignalP"/>
    </source>
</evidence>
<evidence type="ECO:0000256" key="1">
    <source>
        <dbReference type="SAM" id="MobiDB-lite"/>
    </source>
</evidence>
<feature type="region of interest" description="Disordered" evidence="1">
    <location>
        <begin position="99"/>
        <end position="120"/>
    </location>
</feature>
<feature type="compositionally biased region" description="Low complexity" evidence="1">
    <location>
        <begin position="101"/>
        <end position="112"/>
    </location>
</feature>
<feature type="signal peptide" evidence="3">
    <location>
        <begin position="1"/>
        <end position="18"/>
    </location>
</feature>
<sequence>MRWIRSLCLTLAFSLVGAQGHLTTFRRYQPPCMLQHGHSSATPSTPSTAHYYRIQQLTMARRHLEALTVRLMQELRHHAQEKLQEPWYHGKCECESSNALAAPTPAPAQTTQYPESKDTLKNSSWRLESTEVSSGSTSNDATLSRRHAGSFVASTIFVLAVFFVVIPAACVIGFVLFCKRRRPQQHTHA</sequence>
<evidence type="ECO:0000313" key="5">
    <source>
        <dbReference type="Proteomes" id="UP000735874"/>
    </source>
</evidence>
<keyword evidence="2" id="KW-0812">Transmembrane</keyword>